<gene>
    <name evidence="1" type="ORF">KCTCHS21_06860</name>
</gene>
<evidence type="ECO:0000313" key="1">
    <source>
        <dbReference type="EMBL" id="BBI31287.1"/>
    </source>
</evidence>
<dbReference type="RefSeq" id="WP_130605136.1">
    <property type="nucleotide sequence ID" value="NZ_AP019400.1"/>
</dbReference>
<evidence type="ECO:0000313" key="2">
    <source>
        <dbReference type="Proteomes" id="UP000289856"/>
    </source>
</evidence>
<dbReference type="Proteomes" id="UP000289856">
    <property type="component" value="Chromosome"/>
</dbReference>
<dbReference type="EMBL" id="AP019400">
    <property type="protein sequence ID" value="BBI31287.1"/>
    <property type="molecule type" value="Genomic_DNA"/>
</dbReference>
<sequence>MNLFEKIFNYQVITRLDEAGSLALTSQERGWLKTLLEHPASSDAFTTGTLEKLKLMLEAETSTDIKEVIIEKARSREKQVYHPLLRTLRRIMIRSGGIRISYRIKHGGVKTDQSGFPYKLEYSMIKREWYLIWYNTRHHTLMSSKLLNIVSIEEVALPDAHARMLKVKLADLLDSRQEQAVIEIVQTYNQELSRILYAFSCFEKTVNYEEDSNTYRLRVTFLADESEFLLSKVRFLGMRVRIVEGDKLIRRMKESASKALARYGVVE</sequence>
<name>A0A3T1CZJ6_9BACL</name>
<keyword evidence="2" id="KW-1185">Reference proteome</keyword>
<protein>
    <submittedName>
        <fullName evidence="1">Uncharacterized protein</fullName>
    </submittedName>
</protein>
<reference evidence="1 2" key="1">
    <citation type="submission" date="2019-01" db="EMBL/GenBank/DDBJ databases">
        <title>Complete genome sequence of Cohnella hallensis HS21 isolated from Korean fir (Abies koreana) rhizospheric soil.</title>
        <authorList>
            <person name="Jiang L."/>
            <person name="Kang S.W."/>
            <person name="Kim S."/>
            <person name="Jung J."/>
            <person name="Kim C.Y."/>
            <person name="Kim D.H."/>
            <person name="Kim S.W."/>
            <person name="Lee J."/>
        </authorList>
    </citation>
    <scope>NUCLEOTIDE SEQUENCE [LARGE SCALE GENOMIC DNA]</scope>
    <source>
        <strain evidence="1 2">HS21</strain>
    </source>
</reference>
<accession>A0A3T1CZJ6</accession>
<organism evidence="1 2">
    <name type="scientific">Cohnella abietis</name>
    <dbReference type="NCBI Taxonomy" id="2507935"/>
    <lineage>
        <taxon>Bacteria</taxon>
        <taxon>Bacillati</taxon>
        <taxon>Bacillota</taxon>
        <taxon>Bacilli</taxon>
        <taxon>Bacillales</taxon>
        <taxon>Paenibacillaceae</taxon>
        <taxon>Cohnella</taxon>
    </lineage>
</organism>
<proteinExistence type="predicted"/>
<dbReference type="OrthoDB" id="2858389at2"/>
<dbReference type="PROSITE" id="PS52050">
    <property type="entry name" value="WYL"/>
    <property type="match status" value="1"/>
</dbReference>
<dbReference type="AlphaFoldDB" id="A0A3T1CZJ6"/>
<dbReference type="KEGG" id="cohn:KCTCHS21_06860"/>